<dbReference type="InterPro" id="IPR004101">
    <property type="entry name" value="Mur_ligase_C"/>
</dbReference>
<evidence type="ECO:0000256" key="11">
    <source>
        <dbReference type="RuleBase" id="RU004136"/>
    </source>
</evidence>
<evidence type="ECO:0000256" key="4">
    <source>
        <dbReference type="ARBA" id="ARBA00022741"/>
    </source>
</evidence>
<keyword evidence="8 10" id="KW-0131">Cell cycle</keyword>
<evidence type="ECO:0000256" key="9">
    <source>
        <dbReference type="ARBA" id="ARBA00023316"/>
    </source>
</evidence>
<feature type="domain" description="Mur ligase N-terminal catalytic" evidence="12">
    <location>
        <begin position="27"/>
        <end position="72"/>
    </location>
</feature>
<dbReference type="InterPro" id="IPR013221">
    <property type="entry name" value="Mur_ligase_cen"/>
</dbReference>
<keyword evidence="3 10" id="KW-0132">Cell division</keyword>
<evidence type="ECO:0000256" key="8">
    <source>
        <dbReference type="ARBA" id="ARBA00023306"/>
    </source>
</evidence>
<gene>
    <name evidence="10" type="primary">murF</name>
    <name evidence="15" type="ORF">MPL1_05609</name>
</gene>
<dbReference type="OrthoDB" id="9801978at2"/>
<protein>
    <recommendedName>
        <fullName evidence="10 11">UDP-N-acetylmuramoyl-tripeptide--D-alanyl-D-alanine ligase</fullName>
        <ecNumber evidence="10 11">6.3.2.10</ecNumber>
    </recommendedName>
    <alternativeName>
        <fullName evidence="10">D-alanyl-D-alanine-adding enzyme</fullName>
    </alternativeName>
</protein>
<evidence type="ECO:0000256" key="1">
    <source>
        <dbReference type="ARBA" id="ARBA00022490"/>
    </source>
</evidence>
<evidence type="ECO:0000259" key="12">
    <source>
        <dbReference type="Pfam" id="PF01225"/>
    </source>
</evidence>
<comment type="function">
    <text evidence="10 11">Involved in cell wall formation. Catalyzes the final step in the synthesis of UDP-N-acetylmuramoyl-pentapeptide, the precursor of murein.</text>
</comment>
<dbReference type="Pfam" id="PF01225">
    <property type="entry name" value="Mur_ligase"/>
    <property type="match status" value="1"/>
</dbReference>
<dbReference type="GO" id="GO:0008360">
    <property type="term" value="P:regulation of cell shape"/>
    <property type="evidence" value="ECO:0007669"/>
    <property type="project" value="UniProtKB-KW"/>
</dbReference>
<dbReference type="RefSeq" id="WP_009726127.1">
    <property type="nucleotide sequence ID" value="NZ_APHR01000027.1"/>
</dbReference>
<reference evidence="15 16" key="1">
    <citation type="journal article" date="2013" name="Genome Announc.">
        <title>Draft Genome Sequence of Methylophaga lonarensis MPLT, a Haloalkaliphilic (Non-Methane-Utilizing) Methylotroph.</title>
        <authorList>
            <person name="Shetty S.A."/>
            <person name="Marathe N.P."/>
            <person name="Munot H."/>
            <person name="Antony C.P."/>
            <person name="Dhotre D.P."/>
            <person name="Murrell J.C."/>
            <person name="Shouche Y.S."/>
        </authorList>
    </citation>
    <scope>NUCLEOTIDE SEQUENCE [LARGE SCALE GENOMIC DNA]</scope>
    <source>
        <strain evidence="15 16">MPL</strain>
    </source>
</reference>
<dbReference type="Gene3D" id="3.40.1390.10">
    <property type="entry name" value="MurE/MurF, N-terminal domain"/>
    <property type="match status" value="1"/>
</dbReference>
<feature type="binding site" evidence="10">
    <location>
        <begin position="108"/>
        <end position="114"/>
    </location>
    <ligand>
        <name>ATP</name>
        <dbReference type="ChEBI" id="CHEBI:30616"/>
    </ligand>
</feature>
<keyword evidence="6 10" id="KW-0133">Cell shape</keyword>
<comment type="pathway">
    <text evidence="10 11">Cell wall biogenesis; peptidoglycan biosynthesis.</text>
</comment>
<dbReference type="GO" id="GO:0008766">
    <property type="term" value="F:UDP-N-acetylmuramoylalanyl-D-glutamyl-2,6-diaminopimelate-D-alanyl-D-alanine ligase activity"/>
    <property type="evidence" value="ECO:0007669"/>
    <property type="project" value="RHEA"/>
</dbReference>
<dbReference type="UniPathway" id="UPA00219"/>
<dbReference type="InterPro" id="IPR035911">
    <property type="entry name" value="MurE/MurF_N"/>
</dbReference>
<evidence type="ECO:0000256" key="6">
    <source>
        <dbReference type="ARBA" id="ARBA00022960"/>
    </source>
</evidence>
<dbReference type="GO" id="GO:0051301">
    <property type="term" value="P:cell division"/>
    <property type="evidence" value="ECO:0007669"/>
    <property type="project" value="UniProtKB-KW"/>
</dbReference>
<name>M7PSD9_9GAMM</name>
<sequence length="451" mass="47892">MSLPLTLHQIAELLGCELPAENANVGAVVIDSRKVTDTALFVALPGQHVDGHDYVTAARQAGACAALVSRKVEDELPQLVVDDVVEAFASIAHFWRQQSQAKVVAITGSNGKTTLKEMTASILREVGSVLSTDGNLNNELGVPLTLCRLQNHHQYAVIEMGANHPGEISRLVQIAVPDIAIINNVSAAHIEGFGSELGVAKAKGEIYAGLPLTGKAVINADMPYVGLWRELLAGKSSVSFALEAEADIKALDLNISATSSHFMVMLDGVCHFVNLPLPGIHNVANALAAIALTSSLGVAAEAIIKGLSNIKAVPHRLQLRQASPEGLLIDDTYNANPGSFSRAVEVLKSFPGSHWLVLGDFGELGPQALQIHRQLGEQAKQAGVHRLFTVGNMSIEAAQAFGEGAEHFTEKTELQLHLQSNLHAEVVCLIKGSRFMKLDQLADAIAVEGSN</sequence>
<dbReference type="GO" id="GO:0005737">
    <property type="term" value="C:cytoplasm"/>
    <property type="evidence" value="ECO:0007669"/>
    <property type="project" value="UniProtKB-SubCell"/>
</dbReference>
<dbReference type="Pfam" id="PF08245">
    <property type="entry name" value="Mur_ligase_M"/>
    <property type="match status" value="1"/>
</dbReference>
<dbReference type="PANTHER" id="PTHR43024:SF1">
    <property type="entry name" value="UDP-N-ACETYLMURAMOYL-TRIPEPTIDE--D-ALANYL-D-ALANINE LIGASE"/>
    <property type="match status" value="1"/>
</dbReference>
<dbReference type="Gene3D" id="3.90.190.20">
    <property type="entry name" value="Mur ligase, C-terminal domain"/>
    <property type="match status" value="1"/>
</dbReference>
<proteinExistence type="inferred from homology"/>
<feature type="domain" description="Mur ligase C-terminal" evidence="13">
    <location>
        <begin position="315"/>
        <end position="434"/>
    </location>
</feature>
<keyword evidence="2 10" id="KW-0436">Ligase</keyword>
<keyword evidence="7 10" id="KW-0573">Peptidoglycan synthesis</keyword>
<accession>M7PSD9</accession>
<evidence type="ECO:0000256" key="5">
    <source>
        <dbReference type="ARBA" id="ARBA00022840"/>
    </source>
</evidence>
<evidence type="ECO:0000313" key="15">
    <source>
        <dbReference type="EMBL" id="EMR13339.1"/>
    </source>
</evidence>
<dbReference type="SUPFAM" id="SSF63418">
    <property type="entry name" value="MurE/MurF N-terminal domain"/>
    <property type="match status" value="1"/>
</dbReference>
<dbReference type="GO" id="GO:0009252">
    <property type="term" value="P:peptidoglycan biosynthetic process"/>
    <property type="evidence" value="ECO:0007669"/>
    <property type="project" value="UniProtKB-UniRule"/>
</dbReference>
<evidence type="ECO:0000256" key="7">
    <source>
        <dbReference type="ARBA" id="ARBA00022984"/>
    </source>
</evidence>
<keyword evidence="4 10" id="KW-0547">Nucleotide-binding</keyword>
<dbReference type="SUPFAM" id="SSF53623">
    <property type="entry name" value="MurD-like peptide ligases, catalytic domain"/>
    <property type="match status" value="1"/>
</dbReference>
<dbReference type="GO" id="GO:0005524">
    <property type="term" value="F:ATP binding"/>
    <property type="evidence" value="ECO:0007669"/>
    <property type="project" value="UniProtKB-UniRule"/>
</dbReference>
<dbReference type="PANTHER" id="PTHR43024">
    <property type="entry name" value="UDP-N-ACETYLMURAMOYL-TRIPEPTIDE--D-ALANYL-D-ALANINE LIGASE"/>
    <property type="match status" value="1"/>
</dbReference>
<dbReference type="EC" id="6.3.2.10" evidence="10 11"/>
<comment type="similarity">
    <text evidence="10">Belongs to the MurCDEF family. MurF subfamily.</text>
</comment>
<keyword evidence="5 10" id="KW-0067">ATP-binding</keyword>
<dbReference type="InterPro" id="IPR036565">
    <property type="entry name" value="Mur-like_cat_sf"/>
</dbReference>
<organism evidence="15 16">
    <name type="scientific">Methylophaga lonarensis MPL</name>
    <dbReference type="NCBI Taxonomy" id="1286106"/>
    <lineage>
        <taxon>Bacteria</taxon>
        <taxon>Pseudomonadati</taxon>
        <taxon>Pseudomonadota</taxon>
        <taxon>Gammaproteobacteria</taxon>
        <taxon>Thiotrichales</taxon>
        <taxon>Piscirickettsiaceae</taxon>
        <taxon>Methylophaga</taxon>
    </lineage>
</organism>
<evidence type="ECO:0000256" key="3">
    <source>
        <dbReference type="ARBA" id="ARBA00022618"/>
    </source>
</evidence>
<keyword evidence="9 10" id="KW-0961">Cell wall biogenesis/degradation</keyword>
<dbReference type="InterPro" id="IPR051046">
    <property type="entry name" value="MurCDEF_CellWall_CoF430Synth"/>
</dbReference>
<dbReference type="InterPro" id="IPR036615">
    <property type="entry name" value="Mur_ligase_C_dom_sf"/>
</dbReference>
<evidence type="ECO:0000259" key="13">
    <source>
        <dbReference type="Pfam" id="PF02875"/>
    </source>
</evidence>
<dbReference type="GO" id="GO:0071555">
    <property type="term" value="P:cell wall organization"/>
    <property type="evidence" value="ECO:0007669"/>
    <property type="project" value="UniProtKB-KW"/>
</dbReference>
<comment type="caution">
    <text evidence="15">The sequence shown here is derived from an EMBL/GenBank/DDBJ whole genome shotgun (WGS) entry which is preliminary data.</text>
</comment>
<dbReference type="InterPro" id="IPR005863">
    <property type="entry name" value="UDP-N-AcMur_synth"/>
</dbReference>
<evidence type="ECO:0000256" key="10">
    <source>
        <dbReference type="HAMAP-Rule" id="MF_02019"/>
    </source>
</evidence>
<dbReference type="Pfam" id="PF02875">
    <property type="entry name" value="Mur_ligase_C"/>
    <property type="match status" value="1"/>
</dbReference>
<evidence type="ECO:0000259" key="14">
    <source>
        <dbReference type="Pfam" id="PF08245"/>
    </source>
</evidence>
<comment type="catalytic activity">
    <reaction evidence="10 11">
        <text>D-alanyl-D-alanine + UDP-N-acetyl-alpha-D-muramoyl-L-alanyl-gamma-D-glutamyl-meso-2,6-diaminopimelate + ATP = UDP-N-acetyl-alpha-D-muramoyl-L-alanyl-gamma-D-glutamyl-meso-2,6-diaminopimeloyl-D-alanyl-D-alanine + ADP + phosphate + H(+)</text>
        <dbReference type="Rhea" id="RHEA:28374"/>
        <dbReference type="ChEBI" id="CHEBI:15378"/>
        <dbReference type="ChEBI" id="CHEBI:30616"/>
        <dbReference type="ChEBI" id="CHEBI:43474"/>
        <dbReference type="ChEBI" id="CHEBI:57822"/>
        <dbReference type="ChEBI" id="CHEBI:61386"/>
        <dbReference type="ChEBI" id="CHEBI:83905"/>
        <dbReference type="ChEBI" id="CHEBI:456216"/>
        <dbReference type="EC" id="6.3.2.10"/>
    </reaction>
</comment>
<keyword evidence="16" id="KW-1185">Reference proteome</keyword>
<evidence type="ECO:0000256" key="2">
    <source>
        <dbReference type="ARBA" id="ARBA00022598"/>
    </source>
</evidence>
<dbReference type="HAMAP" id="MF_02019">
    <property type="entry name" value="MurF"/>
    <property type="match status" value="1"/>
</dbReference>
<dbReference type="PATRIC" id="fig|1286106.3.peg.1124"/>
<keyword evidence="1 10" id="KW-0963">Cytoplasm</keyword>
<dbReference type="Gene3D" id="3.40.1190.10">
    <property type="entry name" value="Mur-like, catalytic domain"/>
    <property type="match status" value="1"/>
</dbReference>
<dbReference type="NCBIfam" id="TIGR01143">
    <property type="entry name" value="murF"/>
    <property type="match status" value="1"/>
</dbReference>
<dbReference type="STRING" id="1286106.MPL1_05609"/>
<comment type="subcellular location">
    <subcellularLocation>
        <location evidence="10 11">Cytoplasm</location>
    </subcellularLocation>
</comment>
<dbReference type="eggNOG" id="COG0770">
    <property type="taxonomic scope" value="Bacteria"/>
</dbReference>
<dbReference type="AlphaFoldDB" id="M7PSD9"/>
<feature type="domain" description="Mur ligase central" evidence="14">
    <location>
        <begin position="106"/>
        <end position="292"/>
    </location>
</feature>
<dbReference type="SUPFAM" id="SSF53244">
    <property type="entry name" value="MurD-like peptide ligases, peptide-binding domain"/>
    <property type="match status" value="1"/>
</dbReference>
<dbReference type="Proteomes" id="UP000012019">
    <property type="component" value="Unassembled WGS sequence"/>
</dbReference>
<dbReference type="GO" id="GO:0047480">
    <property type="term" value="F:UDP-N-acetylmuramoyl-tripeptide-D-alanyl-D-alanine ligase activity"/>
    <property type="evidence" value="ECO:0007669"/>
    <property type="project" value="UniProtKB-UniRule"/>
</dbReference>
<dbReference type="InterPro" id="IPR000713">
    <property type="entry name" value="Mur_ligase_N"/>
</dbReference>
<dbReference type="EMBL" id="APHR01000027">
    <property type="protein sequence ID" value="EMR13339.1"/>
    <property type="molecule type" value="Genomic_DNA"/>
</dbReference>
<evidence type="ECO:0000313" key="16">
    <source>
        <dbReference type="Proteomes" id="UP000012019"/>
    </source>
</evidence>